<evidence type="ECO:0000256" key="4">
    <source>
        <dbReference type="SAM" id="Phobius"/>
    </source>
</evidence>
<reference evidence="6" key="1">
    <citation type="submission" date="2020-11" db="EMBL/GenBank/DDBJ databases">
        <authorList>
            <consortium name="DOE Joint Genome Institute"/>
            <person name="Ahrendt S."/>
            <person name="Riley R."/>
            <person name="Andreopoulos W."/>
            <person name="LaButti K."/>
            <person name="Pangilinan J."/>
            <person name="Ruiz-duenas F.J."/>
            <person name="Barrasa J.M."/>
            <person name="Sanchez-Garcia M."/>
            <person name="Camarero S."/>
            <person name="Miyauchi S."/>
            <person name="Serrano A."/>
            <person name="Linde D."/>
            <person name="Babiker R."/>
            <person name="Drula E."/>
            <person name="Ayuso-Fernandez I."/>
            <person name="Pacheco R."/>
            <person name="Padilla G."/>
            <person name="Ferreira P."/>
            <person name="Barriuso J."/>
            <person name="Kellner H."/>
            <person name="Castanera R."/>
            <person name="Alfaro M."/>
            <person name="Ramirez L."/>
            <person name="Pisabarro A.G."/>
            <person name="Kuo A."/>
            <person name="Tritt A."/>
            <person name="Lipzen A."/>
            <person name="He G."/>
            <person name="Yan M."/>
            <person name="Ng V."/>
            <person name="Cullen D."/>
            <person name="Martin F."/>
            <person name="Rosso M.-N."/>
            <person name="Henrissat B."/>
            <person name="Hibbett D."/>
            <person name="Martinez A.T."/>
            <person name="Grigoriev I.V."/>
        </authorList>
    </citation>
    <scope>NUCLEOTIDE SEQUENCE</scope>
    <source>
        <strain evidence="6">AH 44721</strain>
    </source>
</reference>
<name>A0A9P5NL13_GYMJU</name>
<feature type="transmembrane region" description="Helical" evidence="4">
    <location>
        <begin position="12"/>
        <end position="33"/>
    </location>
</feature>
<sequence>MPYAFRHQPLKGLYLVYQLITTLFVRFPLWVLFSIPRSLRGRKSWTFKRALWVRFLRHFMNLSNHTGPIIRLPDHRAITPGPGVSGVWVGTANHLVTGDLKLWAKIANVSSIRVPGYWIHKTGTSIKVASGPQPGEKVIYQFHGGGYTRLSAHPNDVTSQIVKGYLKHLDIVSRVFSLEYRLASTKPFQVAHPFPTQLLDALAGYNYLVNVVGFAPENIIISGDSAGGNLAHALTRYLTEYQESAEVNLPAPPGALILLSPWVDLGTTANTPNSSAKTYHNSDYLGLGEGLSFATQAFCGPHGLGAANTNPYISPASLDSGLIVDFKKFPRTFVVAGGAEVLYDSIKILRDHMIKDLGEGDGVQPNDGKVRYVEALDGVHDYLVFPWHEPERTDTYKAINKWLAATS</sequence>
<evidence type="ECO:0000256" key="3">
    <source>
        <dbReference type="PROSITE-ProRule" id="PRU10038"/>
    </source>
</evidence>
<dbReference type="AlphaFoldDB" id="A0A9P5NL13"/>
<feature type="active site" evidence="3">
    <location>
        <position position="225"/>
    </location>
</feature>
<comment type="similarity">
    <text evidence="1">Belongs to the 'GDXG' lipolytic enzyme family.</text>
</comment>
<dbReference type="SUPFAM" id="SSF53474">
    <property type="entry name" value="alpha/beta-Hydrolases"/>
    <property type="match status" value="1"/>
</dbReference>
<comment type="caution">
    <text evidence="6">The sequence shown here is derived from an EMBL/GenBank/DDBJ whole genome shotgun (WGS) entry which is preliminary data.</text>
</comment>
<proteinExistence type="inferred from homology"/>
<dbReference type="OrthoDB" id="2152029at2759"/>
<dbReference type="Pfam" id="PF07859">
    <property type="entry name" value="Abhydrolase_3"/>
    <property type="match status" value="1"/>
</dbReference>
<dbReference type="InterPro" id="IPR029058">
    <property type="entry name" value="AB_hydrolase_fold"/>
</dbReference>
<gene>
    <name evidence="6" type="ORF">CPB84DRAFT_1681755</name>
</gene>
<keyword evidence="7" id="KW-1185">Reference proteome</keyword>
<keyword evidence="4" id="KW-0472">Membrane</keyword>
<evidence type="ECO:0000256" key="2">
    <source>
        <dbReference type="ARBA" id="ARBA00022801"/>
    </source>
</evidence>
<evidence type="ECO:0000313" key="7">
    <source>
        <dbReference type="Proteomes" id="UP000724874"/>
    </source>
</evidence>
<dbReference type="Proteomes" id="UP000724874">
    <property type="component" value="Unassembled WGS sequence"/>
</dbReference>
<evidence type="ECO:0000313" key="6">
    <source>
        <dbReference type="EMBL" id="KAF8897030.1"/>
    </source>
</evidence>
<dbReference type="InterPro" id="IPR050300">
    <property type="entry name" value="GDXG_lipolytic_enzyme"/>
</dbReference>
<dbReference type="Gene3D" id="3.40.50.1820">
    <property type="entry name" value="alpha/beta hydrolase"/>
    <property type="match status" value="1"/>
</dbReference>
<dbReference type="GO" id="GO:0016787">
    <property type="term" value="F:hydrolase activity"/>
    <property type="evidence" value="ECO:0007669"/>
    <property type="project" value="UniProtKB-KW"/>
</dbReference>
<feature type="domain" description="Alpha/beta hydrolase fold-3" evidence="5">
    <location>
        <begin position="140"/>
        <end position="345"/>
    </location>
</feature>
<keyword evidence="2 6" id="KW-0378">Hydrolase</keyword>
<dbReference type="PANTHER" id="PTHR48081">
    <property type="entry name" value="AB HYDROLASE SUPERFAMILY PROTEIN C4A8.06C"/>
    <property type="match status" value="1"/>
</dbReference>
<dbReference type="InterPro" id="IPR033140">
    <property type="entry name" value="Lipase_GDXG_put_SER_AS"/>
</dbReference>
<dbReference type="EMBL" id="JADNYJ010000057">
    <property type="protein sequence ID" value="KAF8897030.1"/>
    <property type="molecule type" value="Genomic_DNA"/>
</dbReference>
<evidence type="ECO:0000259" key="5">
    <source>
        <dbReference type="Pfam" id="PF07859"/>
    </source>
</evidence>
<organism evidence="6 7">
    <name type="scientific">Gymnopilus junonius</name>
    <name type="common">Spectacular rustgill mushroom</name>
    <name type="synonym">Gymnopilus spectabilis subsp. junonius</name>
    <dbReference type="NCBI Taxonomy" id="109634"/>
    <lineage>
        <taxon>Eukaryota</taxon>
        <taxon>Fungi</taxon>
        <taxon>Dikarya</taxon>
        <taxon>Basidiomycota</taxon>
        <taxon>Agaricomycotina</taxon>
        <taxon>Agaricomycetes</taxon>
        <taxon>Agaricomycetidae</taxon>
        <taxon>Agaricales</taxon>
        <taxon>Agaricineae</taxon>
        <taxon>Hymenogastraceae</taxon>
        <taxon>Gymnopilus</taxon>
    </lineage>
</organism>
<dbReference type="InterPro" id="IPR013094">
    <property type="entry name" value="AB_hydrolase_3"/>
</dbReference>
<accession>A0A9P5NL13</accession>
<dbReference type="PROSITE" id="PS01174">
    <property type="entry name" value="LIPASE_GDXG_SER"/>
    <property type="match status" value="1"/>
</dbReference>
<evidence type="ECO:0000256" key="1">
    <source>
        <dbReference type="ARBA" id="ARBA00010515"/>
    </source>
</evidence>
<keyword evidence="4" id="KW-0812">Transmembrane</keyword>
<dbReference type="PANTHER" id="PTHR48081:SF26">
    <property type="entry name" value="ALPHA_BETA HYDROLASE FOLD-3 DOMAIN-CONTAINING PROTEIN"/>
    <property type="match status" value="1"/>
</dbReference>
<keyword evidence="4" id="KW-1133">Transmembrane helix</keyword>
<protein>
    <submittedName>
        <fullName evidence="6">Alpha/Beta hydrolase protein</fullName>
    </submittedName>
</protein>